<evidence type="ECO:0008006" key="4">
    <source>
        <dbReference type="Google" id="ProtNLM"/>
    </source>
</evidence>
<keyword evidence="1" id="KW-0732">Signal</keyword>
<dbReference type="AlphaFoldDB" id="A0A9D1VB68"/>
<dbReference type="Proteomes" id="UP000823964">
    <property type="component" value="Unassembled WGS sequence"/>
</dbReference>
<proteinExistence type="predicted"/>
<reference evidence="2" key="1">
    <citation type="journal article" date="2021" name="PeerJ">
        <title>Extensive microbial diversity within the chicken gut microbiome revealed by metagenomics and culture.</title>
        <authorList>
            <person name="Gilroy R."/>
            <person name="Ravi A."/>
            <person name="Getino M."/>
            <person name="Pursley I."/>
            <person name="Horton D.L."/>
            <person name="Alikhan N.F."/>
            <person name="Baker D."/>
            <person name="Gharbi K."/>
            <person name="Hall N."/>
            <person name="Watson M."/>
            <person name="Adriaenssens E.M."/>
            <person name="Foster-Nyarko E."/>
            <person name="Jarju S."/>
            <person name="Secka A."/>
            <person name="Antonio M."/>
            <person name="Oren A."/>
            <person name="Chaudhuri R.R."/>
            <person name="La Ragione R."/>
            <person name="Hildebrand F."/>
            <person name="Pallen M.J."/>
        </authorList>
    </citation>
    <scope>NUCLEOTIDE SEQUENCE</scope>
    <source>
        <strain evidence="2">14975</strain>
    </source>
</reference>
<reference evidence="2" key="2">
    <citation type="submission" date="2021-04" db="EMBL/GenBank/DDBJ databases">
        <authorList>
            <person name="Gilroy R."/>
        </authorList>
    </citation>
    <scope>NUCLEOTIDE SEQUENCE</scope>
    <source>
        <strain evidence="2">14975</strain>
    </source>
</reference>
<feature type="chain" id="PRO_5039732041" description="DUF3187 family protein" evidence="1">
    <location>
        <begin position="22"/>
        <end position="331"/>
    </location>
</feature>
<evidence type="ECO:0000256" key="1">
    <source>
        <dbReference type="SAM" id="SignalP"/>
    </source>
</evidence>
<accession>A0A9D1VB68</accession>
<evidence type="ECO:0000313" key="3">
    <source>
        <dbReference type="Proteomes" id="UP000823964"/>
    </source>
</evidence>
<dbReference type="EMBL" id="DXFQ01000084">
    <property type="protein sequence ID" value="HIX19916.1"/>
    <property type="molecule type" value="Genomic_DNA"/>
</dbReference>
<evidence type="ECO:0000313" key="2">
    <source>
        <dbReference type="EMBL" id="HIX19916.1"/>
    </source>
</evidence>
<organism evidence="2 3">
    <name type="scientific">Candidatus Akkermansia intestinigallinarum</name>
    <dbReference type="NCBI Taxonomy" id="2838431"/>
    <lineage>
        <taxon>Bacteria</taxon>
        <taxon>Pseudomonadati</taxon>
        <taxon>Verrucomicrobiota</taxon>
        <taxon>Verrucomicrobiia</taxon>
        <taxon>Verrucomicrobiales</taxon>
        <taxon>Akkermansiaceae</taxon>
        <taxon>Akkermansia</taxon>
    </lineage>
</organism>
<name>A0A9D1VB68_9BACT</name>
<feature type="signal peptide" evidence="1">
    <location>
        <begin position="1"/>
        <end position="21"/>
    </location>
</feature>
<gene>
    <name evidence="2" type="ORF">H9862_04840</name>
</gene>
<comment type="caution">
    <text evidence="2">The sequence shown here is derived from an EMBL/GenBank/DDBJ whole genome shotgun (WGS) entry which is preliminary data.</text>
</comment>
<sequence length="331" mass="36182">MIRNSLLTALMALAAPAISLAEGTQPVIDTTTKDTSAAANGTLGTDASACPLSGSLTVGYNTNYIGRGIVISHSVAEGDSSEFAALKLNYELNEKWSIDSTLAYTMVSSGHTLYGNPNFAPAFEIMGIKGPIKEANIENEFAVVTALTYREKEWGVSFGHDFIHGGLLGVMAKHYRDQGASCVNEFFINPMWTPSSAPWFDVECTVRYSCQGITGWWFEPKMHFKAPLIGTAENPRLAGVIEVGLSATADYFESRYFACSNGCQAYWVKFMLPYFMTDDFIVTPSLSLNWIGRAAIKANKVSEYSMLSGNPDNRPFRNFGLVAGISCTYRF</sequence>
<protein>
    <recommendedName>
        <fullName evidence="4">DUF3187 family protein</fullName>
    </recommendedName>
</protein>